<sequence length="255" mass="25684">SDPNEEDAELRPGVAVGVEHVERLRVLGPDHPVEEGAHVGELAIGRVGHVPRQDAGAHGHRVQQLHHAKVQFRGVPPGGVADVAPVDEGAPHGLVQHAALAGAGGGLLLALEGDADEAGGAHVLHEPGGGDGQLEEEVGDAAGVVLEGEGDAGLAVAEEGAGGAGGAADVAVAVAGALVGSGSWEVAAGRGEDGQGAEGGAEGAEEPGGFGLVVLPLRWLQQGDREPVHTGLRLRPVGVHRRLARRGRGWWWPCH</sequence>
<gene>
    <name evidence="1" type="ORF">GSMUA_339320.1</name>
</gene>
<dbReference type="AlphaFoldDB" id="A0A8D6ZKE0"/>
<protein>
    <submittedName>
        <fullName evidence="1">(wild Malaysian banana) hypothetical protein</fullName>
    </submittedName>
</protein>
<feature type="non-terminal residue" evidence="1">
    <location>
        <position position="1"/>
    </location>
</feature>
<name>A0A8D6ZKE0_MUSAM</name>
<dbReference type="EMBL" id="HG996472">
    <property type="protein sequence ID" value="CAG1830678.1"/>
    <property type="molecule type" value="Genomic_DNA"/>
</dbReference>
<accession>A0A8D6ZKE0</accession>
<feature type="non-terminal residue" evidence="1">
    <location>
        <position position="255"/>
    </location>
</feature>
<evidence type="ECO:0000313" key="1">
    <source>
        <dbReference type="EMBL" id="CAG1830678.1"/>
    </source>
</evidence>
<organism evidence="1">
    <name type="scientific">Musa acuminata subsp. malaccensis</name>
    <name type="common">Wild banana</name>
    <name type="synonym">Musa malaccensis</name>
    <dbReference type="NCBI Taxonomy" id="214687"/>
    <lineage>
        <taxon>Eukaryota</taxon>
        <taxon>Viridiplantae</taxon>
        <taxon>Streptophyta</taxon>
        <taxon>Embryophyta</taxon>
        <taxon>Tracheophyta</taxon>
        <taxon>Spermatophyta</taxon>
        <taxon>Magnoliopsida</taxon>
        <taxon>Liliopsida</taxon>
        <taxon>Zingiberales</taxon>
        <taxon>Musaceae</taxon>
        <taxon>Musa</taxon>
    </lineage>
</organism>
<reference evidence="1" key="1">
    <citation type="submission" date="2021-03" db="EMBL/GenBank/DDBJ databases">
        <authorList>
            <consortium name="Genoscope - CEA"/>
            <person name="William W."/>
        </authorList>
    </citation>
    <scope>NUCLEOTIDE SEQUENCE</scope>
    <source>
        <strain evidence="1">Doubled-haploid Pahang</strain>
    </source>
</reference>
<proteinExistence type="predicted"/>